<dbReference type="CDD" id="cd00452">
    <property type="entry name" value="KDPG_aldolase"/>
    <property type="match status" value="1"/>
</dbReference>
<dbReference type="PANTHER" id="PTHR30246">
    <property type="entry name" value="2-KETO-3-DEOXY-6-PHOSPHOGLUCONATE ALDOLASE"/>
    <property type="match status" value="1"/>
</dbReference>
<dbReference type="EC" id="4.1.3.16" evidence="6"/>
<evidence type="ECO:0000256" key="3">
    <source>
        <dbReference type="ARBA" id="ARBA00011233"/>
    </source>
</evidence>
<dbReference type="GO" id="GO:0008700">
    <property type="term" value="F:(R,S)-4-hydroxy-2-oxoglutarate aldolase activity"/>
    <property type="evidence" value="ECO:0007669"/>
    <property type="project" value="UniProtKB-EC"/>
</dbReference>
<dbReference type="Proteomes" id="UP000812277">
    <property type="component" value="Unassembled WGS sequence"/>
</dbReference>
<keyword evidence="7" id="KW-1185">Reference proteome</keyword>
<keyword evidence="4 6" id="KW-0456">Lyase</keyword>
<dbReference type="EMBL" id="JAHZIJ010000022">
    <property type="protein sequence ID" value="MBW7477267.1"/>
    <property type="molecule type" value="Genomic_DNA"/>
</dbReference>
<dbReference type="NCBIfam" id="NF005119">
    <property type="entry name" value="PRK06552.1"/>
    <property type="match status" value="1"/>
</dbReference>
<dbReference type="InterPro" id="IPR000887">
    <property type="entry name" value="Aldlse_KDPG_KHG"/>
</dbReference>
<comment type="pathway">
    <text evidence="1">Carbohydrate acid metabolism.</text>
</comment>
<dbReference type="RefSeq" id="WP_219874520.1">
    <property type="nucleotide sequence ID" value="NZ_JAHZIJ010000022.1"/>
</dbReference>
<dbReference type="NCBIfam" id="TIGR01182">
    <property type="entry name" value="eda"/>
    <property type="match status" value="1"/>
</dbReference>
<evidence type="ECO:0000256" key="2">
    <source>
        <dbReference type="ARBA" id="ARBA00006906"/>
    </source>
</evidence>
<reference evidence="6 7" key="1">
    <citation type="submission" date="2021-07" db="EMBL/GenBank/DDBJ databases">
        <title>Paenibacillus radiodurans sp. nov., isolated from the southeastern edge of Tengger Desert.</title>
        <authorList>
            <person name="Zhang G."/>
        </authorList>
    </citation>
    <scope>NUCLEOTIDE SEQUENCE [LARGE SCALE GENOMIC DNA]</scope>
    <source>
        <strain evidence="6 7">DT7-4</strain>
    </source>
</reference>
<gene>
    <name evidence="6" type="ORF">K0T92_21345</name>
</gene>
<evidence type="ECO:0000313" key="7">
    <source>
        <dbReference type="Proteomes" id="UP000812277"/>
    </source>
</evidence>
<comment type="subunit">
    <text evidence="3">Homotrimer.</text>
</comment>
<keyword evidence="5" id="KW-0119">Carbohydrate metabolism</keyword>
<dbReference type="Gene3D" id="3.20.20.70">
    <property type="entry name" value="Aldolase class I"/>
    <property type="match status" value="1"/>
</dbReference>
<dbReference type="GO" id="GO:0008675">
    <property type="term" value="F:2-dehydro-3-deoxy-phosphogluconate aldolase activity"/>
    <property type="evidence" value="ECO:0007669"/>
    <property type="project" value="UniProtKB-EC"/>
</dbReference>
<protein>
    <submittedName>
        <fullName evidence="6">Bifunctional 2-keto-4-hydroxyglutarate aldolase/2-keto-3-deoxy-6-phosphogluconate aldolase</fullName>
        <ecNumber evidence="6">4.1.2.14</ecNumber>
        <ecNumber evidence="6">4.1.3.16</ecNumber>
    </submittedName>
</protein>
<dbReference type="PANTHER" id="PTHR30246:SF1">
    <property type="entry name" value="2-DEHYDRO-3-DEOXY-6-PHOSPHOGALACTONATE ALDOLASE-RELATED"/>
    <property type="match status" value="1"/>
</dbReference>
<dbReference type="SUPFAM" id="SSF51569">
    <property type="entry name" value="Aldolase"/>
    <property type="match status" value="1"/>
</dbReference>
<comment type="similarity">
    <text evidence="2">Belongs to the KHG/KDPG aldolase family.</text>
</comment>
<dbReference type="EC" id="4.1.2.14" evidence="6"/>
<evidence type="ECO:0000256" key="4">
    <source>
        <dbReference type="ARBA" id="ARBA00023239"/>
    </source>
</evidence>
<accession>A0ABS7DCN9</accession>
<organism evidence="6 7">
    <name type="scientific">Paenibacillus oenotherae</name>
    <dbReference type="NCBI Taxonomy" id="1435645"/>
    <lineage>
        <taxon>Bacteria</taxon>
        <taxon>Bacillati</taxon>
        <taxon>Bacillota</taxon>
        <taxon>Bacilli</taxon>
        <taxon>Bacillales</taxon>
        <taxon>Paenibacillaceae</taxon>
        <taxon>Paenibacillus</taxon>
    </lineage>
</organism>
<sequence length="224" mass="23837">MKKIEVIRQIHKYGVVAVLRGNTVEEAVEAAEQAIAGGIKIIELTMTVPYALQAIEQLAKKYSSTTAEADKFAVIGAGTVLDPETARAAILSGAEFVVGPCLNPATATLCNRYRIPVMPGIMTVKEAQEALELGVDIVKLFPGNLYSPSIINSLKGPLPQLNIMPTGGVSLNNLEDWITAGAVAVGIGSDLTAEAAKTRNYGLVAEKAQQYMDAYHRAIAKRDL</sequence>
<comment type="caution">
    <text evidence="6">The sequence shown here is derived from an EMBL/GenBank/DDBJ whole genome shotgun (WGS) entry which is preliminary data.</text>
</comment>
<dbReference type="Pfam" id="PF01081">
    <property type="entry name" value="Aldolase"/>
    <property type="match status" value="1"/>
</dbReference>
<evidence type="ECO:0000256" key="5">
    <source>
        <dbReference type="ARBA" id="ARBA00023277"/>
    </source>
</evidence>
<evidence type="ECO:0000313" key="6">
    <source>
        <dbReference type="EMBL" id="MBW7477267.1"/>
    </source>
</evidence>
<dbReference type="InterPro" id="IPR013785">
    <property type="entry name" value="Aldolase_TIM"/>
</dbReference>
<proteinExistence type="inferred from homology"/>
<name>A0ABS7DCN9_9BACL</name>
<evidence type="ECO:0000256" key="1">
    <source>
        <dbReference type="ARBA" id="ARBA00004761"/>
    </source>
</evidence>